<reference evidence="3 4" key="1">
    <citation type="submission" date="2024-01" db="EMBL/GenBank/DDBJ databases">
        <title>Active colonisers of the gastrointestinal tract of Atlantic salmon farmed in a warm water region.</title>
        <authorList>
            <person name="Bowman J.P."/>
        </authorList>
    </citation>
    <scope>NUCLEOTIDE SEQUENCE [LARGE SCALE GENOMIC DNA]</scope>
    <source>
        <strain evidence="3 4">S4MW1</strain>
    </source>
</reference>
<feature type="transmembrane region" description="Helical" evidence="1">
    <location>
        <begin position="46"/>
        <end position="65"/>
    </location>
</feature>
<dbReference type="EMBL" id="JAYXUD010000001">
    <property type="protein sequence ID" value="MEC6897449.1"/>
    <property type="molecule type" value="Genomic_DNA"/>
</dbReference>
<keyword evidence="1" id="KW-0472">Membrane</keyword>
<name>A0ABU6LDH9_9GAMM</name>
<keyword evidence="1" id="KW-1133">Transmembrane helix</keyword>
<evidence type="ECO:0000256" key="1">
    <source>
        <dbReference type="SAM" id="Phobius"/>
    </source>
</evidence>
<evidence type="ECO:0000256" key="2">
    <source>
        <dbReference type="SAM" id="SignalP"/>
    </source>
</evidence>
<evidence type="ECO:0000313" key="3">
    <source>
        <dbReference type="EMBL" id="MEC6897449.1"/>
    </source>
</evidence>
<keyword evidence="2" id="KW-0732">Signal</keyword>
<comment type="caution">
    <text evidence="3">The sequence shown here is derived from an EMBL/GenBank/DDBJ whole genome shotgun (WGS) entry which is preliminary data.</text>
</comment>
<feature type="signal peptide" evidence="2">
    <location>
        <begin position="1"/>
        <end position="22"/>
    </location>
</feature>
<accession>A0ABU6LDH9</accession>
<protein>
    <recommendedName>
        <fullName evidence="5">Major coat protein</fullName>
    </recommendedName>
</protein>
<keyword evidence="4" id="KW-1185">Reference proteome</keyword>
<evidence type="ECO:0000313" key="4">
    <source>
        <dbReference type="Proteomes" id="UP001339429"/>
    </source>
</evidence>
<proteinExistence type="predicted"/>
<evidence type="ECO:0008006" key="5">
    <source>
        <dbReference type="Google" id="ProtNLM"/>
    </source>
</evidence>
<organism evidence="3 4">
    <name type="scientific">Photobacterium piscicola</name>
    <dbReference type="NCBI Taxonomy" id="1378299"/>
    <lineage>
        <taxon>Bacteria</taxon>
        <taxon>Pseudomonadati</taxon>
        <taxon>Pseudomonadota</taxon>
        <taxon>Gammaproteobacteria</taxon>
        <taxon>Vibrionales</taxon>
        <taxon>Vibrionaceae</taxon>
        <taxon>Photobacterium</taxon>
    </lineage>
</organism>
<dbReference type="SUPFAM" id="SSF57987">
    <property type="entry name" value="Inovirus (filamentous phage) major coat protein"/>
    <property type="match status" value="1"/>
</dbReference>
<keyword evidence="1" id="KW-0812">Transmembrane</keyword>
<dbReference type="Proteomes" id="UP001339429">
    <property type="component" value="Unassembled WGS sequence"/>
</dbReference>
<feature type="chain" id="PRO_5045844594" description="Major coat protein" evidence="2">
    <location>
        <begin position="23"/>
        <end position="74"/>
    </location>
</feature>
<dbReference type="PROSITE" id="PS51257">
    <property type="entry name" value="PROKAR_LIPOPROTEIN"/>
    <property type="match status" value="1"/>
</dbReference>
<sequence>MDKLRNLLLVPAVALTSGACFAAEGSGGVAEAVKAQIGIFQTDTTATITTIGVALISVAAVGLGIKWAKAAMFS</sequence>
<dbReference type="RefSeq" id="WP_327779238.1">
    <property type="nucleotide sequence ID" value="NZ_JAYXUD010000001.1"/>
</dbReference>
<gene>
    <name evidence="3" type="ORF">VXS00_02140</name>
</gene>
<dbReference type="Gene3D" id="1.20.5.440">
    <property type="entry name" value="ATP synthase delta/epsilon subunit, C-terminal domain"/>
    <property type="match status" value="1"/>
</dbReference>